<dbReference type="AlphaFoldDB" id="A0A8H5F0D4"/>
<gene>
    <name evidence="1" type="ORF">D9619_010710</name>
</gene>
<evidence type="ECO:0000313" key="1">
    <source>
        <dbReference type="EMBL" id="KAF5318628.1"/>
    </source>
</evidence>
<comment type="caution">
    <text evidence="1">The sequence shown here is derived from an EMBL/GenBank/DDBJ whole genome shotgun (WGS) entry which is preliminary data.</text>
</comment>
<proteinExistence type="predicted"/>
<organism evidence="1 2">
    <name type="scientific">Psilocybe cf. subviscida</name>
    <dbReference type="NCBI Taxonomy" id="2480587"/>
    <lineage>
        <taxon>Eukaryota</taxon>
        <taxon>Fungi</taxon>
        <taxon>Dikarya</taxon>
        <taxon>Basidiomycota</taxon>
        <taxon>Agaricomycotina</taxon>
        <taxon>Agaricomycetes</taxon>
        <taxon>Agaricomycetidae</taxon>
        <taxon>Agaricales</taxon>
        <taxon>Agaricineae</taxon>
        <taxon>Strophariaceae</taxon>
        <taxon>Psilocybe</taxon>
    </lineage>
</organism>
<dbReference type="Proteomes" id="UP000567179">
    <property type="component" value="Unassembled WGS sequence"/>
</dbReference>
<dbReference type="EMBL" id="JAACJJ010000030">
    <property type="protein sequence ID" value="KAF5318628.1"/>
    <property type="molecule type" value="Genomic_DNA"/>
</dbReference>
<keyword evidence="2" id="KW-1185">Reference proteome</keyword>
<name>A0A8H5F0D4_9AGAR</name>
<sequence length="246" mass="27197">MPTAPKQYNAALKHPPDGIPYLLPDGNSVLLPIWKEVGTDTDLVCCDLCGLFYIVYANRSLAALTRHRGKAACQKAASKKANVESGTLTFLHGFDNVGPSQEHSPVTTFSTPSPAPEIRPFDGPTLVNIRSSLPPSSPPSHSLVDETSFDVRLSAKNREHYICNGQRIRWIAGPTIWDTYTFPKHADEETTQWTPLSFEPPNHIWLIRCGMLHGTGLQQQACAKDLLQLPVPLREHESRCCSGVKF</sequence>
<protein>
    <submittedName>
        <fullName evidence="1">Uncharacterized protein</fullName>
    </submittedName>
</protein>
<evidence type="ECO:0000313" key="2">
    <source>
        <dbReference type="Proteomes" id="UP000567179"/>
    </source>
</evidence>
<reference evidence="1 2" key="1">
    <citation type="journal article" date="2020" name="ISME J.">
        <title>Uncovering the hidden diversity of litter-decomposition mechanisms in mushroom-forming fungi.</title>
        <authorList>
            <person name="Floudas D."/>
            <person name="Bentzer J."/>
            <person name="Ahren D."/>
            <person name="Johansson T."/>
            <person name="Persson P."/>
            <person name="Tunlid A."/>
        </authorList>
    </citation>
    <scope>NUCLEOTIDE SEQUENCE [LARGE SCALE GENOMIC DNA]</scope>
    <source>
        <strain evidence="1 2">CBS 101986</strain>
    </source>
</reference>
<accession>A0A8H5F0D4</accession>